<dbReference type="Pfam" id="PF07530">
    <property type="entry name" value="PRE_C2HC"/>
    <property type="match status" value="1"/>
</dbReference>
<name>A0A5E4N5T8_9HEMI</name>
<reference evidence="3 4" key="1">
    <citation type="submission" date="2019-08" db="EMBL/GenBank/DDBJ databases">
        <authorList>
            <person name="Alioto T."/>
            <person name="Alioto T."/>
            <person name="Gomez Garrido J."/>
        </authorList>
    </citation>
    <scope>NUCLEOTIDE SEQUENCE [LARGE SCALE GENOMIC DNA]</scope>
</reference>
<dbReference type="EMBL" id="CABPRJ010001528">
    <property type="protein sequence ID" value="VVC38953.1"/>
    <property type="molecule type" value="Genomic_DNA"/>
</dbReference>
<evidence type="ECO:0000259" key="2">
    <source>
        <dbReference type="Pfam" id="PF07530"/>
    </source>
</evidence>
<feature type="region of interest" description="Disordered" evidence="1">
    <location>
        <begin position="141"/>
        <end position="160"/>
    </location>
</feature>
<dbReference type="AlphaFoldDB" id="A0A5E4N5T8"/>
<feature type="domain" description="Pre-C2HC" evidence="2">
    <location>
        <begin position="1"/>
        <end position="36"/>
    </location>
</feature>
<evidence type="ECO:0000313" key="3">
    <source>
        <dbReference type="EMBL" id="VVC38953.1"/>
    </source>
</evidence>
<dbReference type="Proteomes" id="UP000325440">
    <property type="component" value="Unassembled WGS sequence"/>
</dbReference>
<evidence type="ECO:0000256" key="1">
    <source>
        <dbReference type="SAM" id="MobiDB-lite"/>
    </source>
</evidence>
<organism evidence="3 4">
    <name type="scientific">Cinara cedri</name>
    <dbReference type="NCBI Taxonomy" id="506608"/>
    <lineage>
        <taxon>Eukaryota</taxon>
        <taxon>Metazoa</taxon>
        <taxon>Ecdysozoa</taxon>
        <taxon>Arthropoda</taxon>
        <taxon>Hexapoda</taxon>
        <taxon>Insecta</taxon>
        <taxon>Pterygota</taxon>
        <taxon>Neoptera</taxon>
        <taxon>Paraneoptera</taxon>
        <taxon>Hemiptera</taxon>
        <taxon>Sternorrhyncha</taxon>
        <taxon>Aphidomorpha</taxon>
        <taxon>Aphidoidea</taxon>
        <taxon>Aphididae</taxon>
        <taxon>Lachninae</taxon>
        <taxon>Cinara</taxon>
    </lineage>
</organism>
<protein>
    <submittedName>
        <fullName evidence="3">Pre-C2HC domain</fullName>
    </submittedName>
</protein>
<accession>A0A5E4N5T8</accession>
<gene>
    <name evidence="3" type="ORF">CINCED_3A001815</name>
</gene>
<keyword evidence="4" id="KW-1185">Reference proteome</keyword>
<dbReference type="InterPro" id="IPR006579">
    <property type="entry name" value="Pre_C2HC_dom"/>
</dbReference>
<dbReference type="OrthoDB" id="6624230at2759"/>
<proteinExistence type="predicted"/>
<sequence>MFFIDLEPDINNPEIFKLSLLCYSKIKVEAPRPRKDIPQCLRCQSYGHTRAYFNHHPRCVRCGDLHDSTSCQKDQSQPATCALCGGPHPANYKGCSVHKELNKNRKLSPTNPWHKNAPNHQASSSTQEPQINTLVEFPPLPQNTHNNSHKTIKESPNVPNNTTDQLTSFITEFRSLINPLISLLTSLIEKLISNNGRK</sequence>
<evidence type="ECO:0000313" key="4">
    <source>
        <dbReference type="Proteomes" id="UP000325440"/>
    </source>
</evidence>